<keyword evidence="1" id="KW-0472">Membrane</keyword>
<reference evidence="2 3" key="1">
    <citation type="submission" date="2018-03" db="EMBL/GenBank/DDBJ databases">
        <title>Whole genome analyses suggest that Burkholderia sensu lato contains two further novel genera in the rhizoxinica-symbiotica group Mycetohabitans gen. nov., and Trinickia gen. nov.: implications for the evolution of diazotrophy and nodulation in the Burkholderiaceae.</title>
        <authorList>
            <person name="Estrada De Los Santos P."/>
            <person name="Palmer M."/>
            <person name="Chavez-Ramirez B."/>
            <person name="Steenkamp E.T."/>
            <person name="Hirsch A.M."/>
            <person name="Manyaka P."/>
            <person name="Maluk M."/>
            <person name="Lafos M."/>
            <person name="Crook M."/>
            <person name="Gross E."/>
            <person name="Simon M.F."/>
            <person name="Bueno Dos Reis Junior F."/>
            <person name="Poole P.S."/>
            <person name="Venter S.N."/>
            <person name="James E.K."/>
        </authorList>
    </citation>
    <scope>NUCLEOTIDE SEQUENCE [LARGE SCALE GENOMIC DNA]</scope>
    <source>
        <strain evidence="2 3">JPY-366</strain>
    </source>
</reference>
<protein>
    <recommendedName>
        <fullName evidence="4">Cytochrome C oxidase subunit I</fullName>
    </recommendedName>
</protein>
<evidence type="ECO:0000313" key="2">
    <source>
        <dbReference type="EMBL" id="PTB22484.1"/>
    </source>
</evidence>
<name>A0A2T3Y140_9BURK</name>
<evidence type="ECO:0008006" key="4">
    <source>
        <dbReference type="Google" id="ProtNLM"/>
    </source>
</evidence>
<feature type="transmembrane region" description="Helical" evidence="1">
    <location>
        <begin position="59"/>
        <end position="79"/>
    </location>
</feature>
<gene>
    <name evidence="2" type="ORF">C9I57_01475</name>
</gene>
<accession>A0A2T3Y140</accession>
<comment type="caution">
    <text evidence="2">The sequence shown here is derived from an EMBL/GenBank/DDBJ whole genome shotgun (WGS) entry which is preliminary data.</text>
</comment>
<dbReference type="Proteomes" id="UP000240638">
    <property type="component" value="Unassembled WGS sequence"/>
</dbReference>
<keyword evidence="1" id="KW-1133">Transmembrane helix</keyword>
<keyword evidence="1" id="KW-0812">Transmembrane</keyword>
<sequence>MEMTRNAQSISPWRVFVAVLAAPAAWTMQVAIAEALVAQSCFPYDAPMRASYADAALRAVIGVSAAALLVGIAGTYFCWRYWRRLAAKSPGEKAGQQGIRPNGETFVARVGFLSSVVFLFALVATDIATGLISSCG</sequence>
<organism evidence="2 3">
    <name type="scientific">Trinickia symbiotica</name>
    <dbReference type="NCBI Taxonomy" id="863227"/>
    <lineage>
        <taxon>Bacteria</taxon>
        <taxon>Pseudomonadati</taxon>
        <taxon>Pseudomonadota</taxon>
        <taxon>Betaproteobacteria</taxon>
        <taxon>Burkholderiales</taxon>
        <taxon>Burkholderiaceae</taxon>
        <taxon>Trinickia</taxon>
    </lineage>
</organism>
<proteinExistence type="predicted"/>
<feature type="transmembrane region" description="Helical" evidence="1">
    <location>
        <begin position="110"/>
        <end position="132"/>
    </location>
</feature>
<evidence type="ECO:0000256" key="1">
    <source>
        <dbReference type="SAM" id="Phobius"/>
    </source>
</evidence>
<evidence type="ECO:0000313" key="3">
    <source>
        <dbReference type="Proteomes" id="UP000240638"/>
    </source>
</evidence>
<dbReference type="AlphaFoldDB" id="A0A2T3Y140"/>
<dbReference type="EMBL" id="PYUC01000001">
    <property type="protein sequence ID" value="PTB22484.1"/>
    <property type="molecule type" value="Genomic_DNA"/>
</dbReference>
<dbReference type="RefSeq" id="WP_107148868.1">
    <property type="nucleotide sequence ID" value="NZ_PYUC01000001.1"/>
</dbReference>